<organism evidence="1 2">
    <name type="scientific">Mesorhizobium waimense</name>
    <dbReference type="NCBI Taxonomy" id="1300307"/>
    <lineage>
        <taxon>Bacteria</taxon>
        <taxon>Pseudomonadati</taxon>
        <taxon>Pseudomonadota</taxon>
        <taxon>Alphaproteobacteria</taxon>
        <taxon>Hyphomicrobiales</taxon>
        <taxon>Phyllobacteriaceae</taxon>
        <taxon>Mesorhizobium</taxon>
    </lineage>
</organism>
<dbReference type="Pfam" id="PF13242">
    <property type="entry name" value="Hydrolase_like"/>
    <property type="match status" value="1"/>
</dbReference>
<protein>
    <submittedName>
        <fullName evidence="1">HAD family hydrolase</fullName>
    </submittedName>
</protein>
<proteinExistence type="predicted"/>
<dbReference type="InterPro" id="IPR023214">
    <property type="entry name" value="HAD_sf"/>
</dbReference>
<accession>A0A3A5K0P8</accession>
<dbReference type="SUPFAM" id="SSF56784">
    <property type="entry name" value="HAD-like"/>
    <property type="match status" value="1"/>
</dbReference>
<dbReference type="Gene3D" id="3.40.50.1000">
    <property type="entry name" value="HAD superfamily/HAD-like"/>
    <property type="match status" value="1"/>
</dbReference>
<sequence length="80" mass="8415">MYALARLGGEPRDAVMVGDSAIDIDAAHNASLPVVFLLNGYMRSPDEAAEADLIIADLGDLAAAIEAIWAVGRPRFSKST</sequence>
<dbReference type="RefSeq" id="WP_120018408.1">
    <property type="nucleotide sequence ID" value="NZ_QZWZ01000048.1"/>
</dbReference>
<dbReference type="AlphaFoldDB" id="A0A3A5K0P8"/>
<name>A0A3A5K0P8_9HYPH</name>
<dbReference type="OrthoDB" id="9793014at2"/>
<keyword evidence="1" id="KW-0378">Hydrolase</keyword>
<comment type="caution">
    <text evidence="1">The sequence shown here is derived from an EMBL/GenBank/DDBJ whole genome shotgun (WGS) entry which is preliminary data.</text>
</comment>
<dbReference type="GO" id="GO:0016787">
    <property type="term" value="F:hydrolase activity"/>
    <property type="evidence" value="ECO:0007669"/>
    <property type="project" value="UniProtKB-KW"/>
</dbReference>
<keyword evidence="2" id="KW-1185">Reference proteome</keyword>
<dbReference type="EMBL" id="QZWZ01000048">
    <property type="protein sequence ID" value="RJT28890.1"/>
    <property type="molecule type" value="Genomic_DNA"/>
</dbReference>
<evidence type="ECO:0000313" key="1">
    <source>
        <dbReference type="EMBL" id="RJT28890.1"/>
    </source>
</evidence>
<dbReference type="InterPro" id="IPR036412">
    <property type="entry name" value="HAD-like_sf"/>
</dbReference>
<dbReference type="Proteomes" id="UP000272706">
    <property type="component" value="Unassembled WGS sequence"/>
</dbReference>
<gene>
    <name evidence="1" type="ORF">D3227_33330</name>
</gene>
<evidence type="ECO:0000313" key="2">
    <source>
        <dbReference type="Proteomes" id="UP000272706"/>
    </source>
</evidence>
<reference evidence="1 2" key="1">
    <citation type="submission" date="2018-09" db="EMBL/GenBank/DDBJ databases">
        <title>Mesorhizobium carmichaelinearum sp. nov. isolated from Carmichaelinea spp. root nodules in New Zealand.</title>
        <authorList>
            <person name="De Meyer S.E."/>
        </authorList>
    </citation>
    <scope>NUCLEOTIDE SEQUENCE [LARGE SCALE GENOMIC DNA]</scope>
    <source>
        <strain evidence="1 2">ICMP19557</strain>
    </source>
</reference>